<dbReference type="Proteomes" id="UP000198748">
    <property type="component" value="Unassembled WGS sequence"/>
</dbReference>
<evidence type="ECO:0000313" key="3">
    <source>
        <dbReference type="Proteomes" id="UP000198748"/>
    </source>
</evidence>
<keyword evidence="3" id="KW-1185">Reference proteome</keyword>
<evidence type="ECO:0000256" key="1">
    <source>
        <dbReference type="SAM" id="MobiDB-lite"/>
    </source>
</evidence>
<feature type="compositionally biased region" description="Basic and acidic residues" evidence="1">
    <location>
        <begin position="169"/>
        <end position="180"/>
    </location>
</feature>
<dbReference type="InterPro" id="IPR025624">
    <property type="entry name" value="PcfK"/>
</dbReference>
<feature type="region of interest" description="Disordered" evidence="1">
    <location>
        <begin position="169"/>
        <end position="188"/>
    </location>
</feature>
<protein>
    <submittedName>
        <fullName evidence="2">PcfK-like protein</fullName>
    </submittedName>
</protein>
<sequence>MSLLNSKQNGTADRHENFQYSHASTDGAGHFQTNQQNLAMDNSNAVAVRPSNAQPKVSDHFKNTIKQHLNQLAAADPLFAETLKKPGKNIDDCVTYIINQVKASGICGFEDSEIFGMAVHYYDEDDIKPGSPINYKVVVNHSVQLTEEEISQAKQNALAQVISEEKARIQKKGEQKKDKSAPIQQPLF</sequence>
<gene>
    <name evidence="2" type="ORF">SAMN04487996_12281</name>
</gene>
<reference evidence="3" key="1">
    <citation type="submission" date="2016-10" db="EMBL/GenBank/DDBJ databases">
        <authorList>
            <person name="Varghese N."/>
            <person name="Submissions S."/>
        </authorList>
    </citation>
    <scope>NUCLEOTIDE SEQUENCE [LARGE SCALE GENOMIC DNA]</scope>
    <source>
        <strain evidence="3">DSM 25329</strain>
    </source>
</reference>
<dbReference type="AlphaFoldDB" id="A0A1G7WKS8"/>
<organism evidence="2 3">
    <name type="scientific">Dyadobacter soli</name>
    <dbReference type="NCBI Taxonomy" id="659014"/>
    <lineage>
        <taxon>Bacteria</taxon>
        <taxon>Pseudomonadati</taxon>
        <taxon>Bacteroidota</taxon>
        <taxon>Cytophagia</taxon>
        <taxon>Cytophagales</taxon>
        <taxon>Spirosomataceae</taxon>
        <taxon>Dyadobacter</taxon>
    </lineage>
</organism>
<name>A0A1G7WKS8_9BACT</name>
<evidence type="ECO:0000313" key="2">
    <source>
        <dbReference type="EMBL" id="SDG72449.1"/>
    </source>
</evidence>
<dbReference type="EMBL" id="FNAN01000022">
    <property type="protein sequence ID" value="SDG72449.1"/>
    <property type="molecule type" value="Genomic_DNA"/>
</dbReference>
<proteinExistence type="predicted"/>
<accession>A0A1G7WKS8</accession>
<dbReference type="Pfam" id="PF14058">
    <property type="entry name" value="PcfK"/>
    <property type="match status" value="1"/>
</dbReference>
<dbReference type="STRING" id="659014.SAMN04487996_12281"/>